<sequence length="142" mass="16080">MKEAIKDGYGEPLAWFGPSYESPKRYEIFTTDGNIKLNCSRYIIHNTSSDISELGEDTYSKVISIKLLTKGEYRSIDIELLGIRETFQQLKKNYILAVPSLVKLLNEVEVLKNGEESQIIIGGGDVKNEEYQVQVEVSTNKN</sequence>
<proteinExistence type="predicted"/>
<name>A0A9N9AA32_9GLOM</name>
<dbReference type="Proteomes" id="UP000789831">
    <property type="component" value="Unassembled WGS sequence"/>
</dbReference>
<evidence type="ECO:0000313" key="2">
    <source>
        <dbReference type="Proteomes" id="UP000789831"/>
    </source>
</evidence>
<organism evidence="1 2">
    <name type="scientific">Ambispora gerdemannii</name>
    <dbReference type="NCBI Taxonomy" id="144530"/>
    <lineage>
        <taxon>Eukaryota</taxon>
        <taxon>Fungi</taxon>
        <taxon>Fungi incertae sedis</taxon>
        <taxon>Mucoromycota</taxon>
        <taxon>Glomeromycotina</taxon>
        <taxon>Glomeromycetes</taxon>
        <taxon>Archaeosporales</taxon>
        <taxon>Ambisporaceae</taxon>
        <taxon>Ambispora</taxon>
    </lineage>
</organism>
<reference evidence="1" key="1">
    <citation type="submission" date="2021-06" db="EMBL/GenBank/DDBJ databases">
        <authorList>
            <person name="Kallberg Y."/>
            <person name="Tangrot J."/>
            <person name="Rosling A."/>
        </authorList>
    </citation>
    <scope>NUCLEOTIDE SEQUENCE</scope>
    <source>
        <strain evidence="1">MT106</strain>
    </source>
</reference>
<comment type="caution">
    <text evidence="1">The sequence shown here is derived from an EMBL/GenBank/DDBJ whole genome shotgun (WGS) entry which is preliminary data.</text>
</comment>
<keyword evidence="2" id="KW-1185">Reference proteome</keyword>
<accession>A0A9N9AA32</accession>
<dbReference type="AlphaFoldDB" id="A0A9N9AA32"/>
<gene>
    <name evidence="1" type="ORF">AGERDE_LOCUS5301</name>
</gene>
<evidence type="ECO:0000313" key="1">
    <source>
        <dbReference type="EMBL" id="CAG8522314.1"/>
    </source>
</evidence>
<dbReference type="EMBL" id="CAJVPL010000698">
    <property type="protein sequence ID" value="CAG8522314.1"/>
    <property type="molecule type" value="Genomic_DNA"/>
</dbReference>
<protein>
    <submittedName>
        <fullName evidence="1">12431_t:CDS:1</fullName>
    </submittedName>
</protein>